<organism evidence="1 2">
    <name type="scientific">Candidatus Nitrosocosmicus arcticus</name>
    <dbReference type="NCBI Taxonomy" id="2035267"/>
    <lineage>
        <taxon>Archaea</taxon>
        <taxon>Nitrososphaerota</taxon>
        <taxon>Nitrososphaeria</taxon>
        <taxon>Nitrososphaerales</taxon>
        <taxon>Nitrososphaeraceae</taxon>
        <taxon>Candidatus Nitrosocosmicus</taxon>
    </lineage>
</organism>
<dbReference type="EMBL" id="VOAH01000016">
    <property type="protein sequence ID" value="TVP39298.1"/>
    <property type="molecule type" value="Genomic_DNA"/>
</dbReference>
<name>A0A557SRS3_9ARCH</name>
<protein>
    <submittedName>
        <fullName evidence="1">Uncharacterized protein</fullName>
    </submittedName>
</protein>
<dbReference type="AlphaFoldDB" id="A0A557SRS3"/>
<accession>A0A557SRS3</accession>
<evidence type="ECO:0000313" key="2">
    <source>
        <dbReference type="Proteomes" id="UP000315289"/>
    </source>
</evidence>
<keyword evidence="2" id="KW-1185">Reference proteome</keyword>
<proteinExistence type="predicted"/>
<reference evidence="1 2" key="1">
    <citation type="journal article" date="2019" name="Front. Microbiol.">
        <title>Ammonia Oxidation by the Arctic Terrestrial Thaumarchaeote Candidatus Nitrosocosmicus arcticus Is Stimulated by Increasing Temperatures.</title>
        <authorList>
            <person name="Alves R.J.E."/>
            <person name="Kerou M."/>
            <person name="Zappe A."/>
            <person name="Bittner R."/>
            <person name="Abby S.S."/>
            <person name="Schmidt H.A."/>
            <person name="Pfeifer K."/>
            <person name="Schleper C."/>
        </authorList>
    </citation>
    <scope>NUCLEOTIDE SEQUENCE [LARGE SCALE GENOMIC DNA]</scope>
    <source>
        <strain evidence="1 2">Kfb</strain>
    </source>
</reference>
<sequence length="55" mass="6435">MNKSALNIFDKKWPFYTSFNRLMWISKSFQPNPYTIGNLIPPDLIPSLDFSNNLV</sequence>
<comment type="caution">
    <text evidence="1">The sequence shown here is derived from an EMBL/GenBank/DDBJ whole genome shotgun (WGS) entry which is preliminary data.</text>
</comment>
<gene>
    <name evidence="1" type="ORF">NARC_160011</name>
</gene>
<evidence type="ECO:0000313" key="1">
    <source>
        <dbReference type="EMBL" id="TVP39298.1"/>
    </source>
</evidence>
<dbReference type="Proteomes" id="UP000315289">
    <property type="component" value="Unassembled WGS sequence"/>
</dbReference>